<dbReference type="Pfam" id="PF02578">
    <property type="entry name" value="Cu-oxidase_4"/>
    <property type="match status" value="1"/>
</dbReference>
<keyword evidence="2" id="KW-1185">Reference proteome</keyword>
<comment type="caution">
    <text evidence="1">The sequence shown here is derived from an EMBL/GenBank/DDBJ whole genome shotgun (WGS) entry which is preliminary data.</text>
</comment>
<dbReference type="PANTHER" id="PTHR30616:SF2">
    <property type="entry name" value="PURINE NUCLEOSIDE PHOSPHORYLASE LACC1"/>
    <property type="match status" value="1"/>
</dbReference>
<organism evidence="1 2">
    <name type="scientific">Nocardioides daeguensis</name>
    <dbReference type="NCBI Taxonomy" id="908359"/>
    <lineage>
        <taxon>Bacteria</taxon>
        <taxon>Bacillati</taxon>
        <taxon>Actinomycetota</taxon>
        <taxon>Actinomycetes</taxon>
        <taxon>Propionibacteriales</taxon>
        <taxon>Nocardioidaceae</taxon>
        <taxon>Nocardioides</taxon>
    </lineage>
</organism>
<name>A0ABP6UWZ1_9ACTN</name>
<reference evidence="2" key="1">
    <citation type="journal article" date="2019" name="Int. J. Syst. Evol. Microbiol.">
        <title>The Global Catalogue of Microorganisms (GCM) 10K type strain sequencing project: providing services to taxonomists for standard genome sequencing and annotation.</title>
        <authorList>
            <consortium name="The Broad Institute Genomics Platform"/>
            <consortium name="The Broad Institute Genome Sequencing Center for Infectious Disease"/>
            <person name="Wu L."/>
            <person name="Ma J."/>
        </authorList>
    </citation>
    <scope>NUCLEOTIDE SEQUENCE [LARGE SCALE GENOMIC DNA]</scope>
    <source>
        <strain evidence="2">JCM 17460</strain>
    </source>
</reference>
<dbReference type="InterPro" id="IPR003730">
    <property type="entry name" value="Cu_polyphenol_OxRdtase"/>
</dbReference>
<dbReference type="RefSeq" id="WP_218232480.1">
    <property type="nucleotide sequence ID" value="NZ_BAABBB010000004.1"/>
</dbReference>
<dbReference type="PANTHER" id="PTHR30616">
    <property type="entry name" value="UNCHARACTERIZED PROTEIN YFIH"/>
    <property type="match status" value="1"/>
</dbReference>
<protein>
    <submittedName>
        <fullName evidence="1">Peptidoglycan editing factor PgeF</fullName>
    </submittedName>
</protein>
<dbReference type="EMBL" id="BAABBB010000004">
    <property type="protein sequence ID" value="GAA3521221.1"/>
    <property type="molecule type" value="Genomic_DNA"/>
</dbReference>
<evidence type="ECO:0000313" key="1">
    <source>
        <dbReference type="EMBL" id="GAA3521221.1"/>
    </source>
</evidence>
<dbReference type="Proteomes" id="UP001500301">
    <property type="component" value="Unassembled WGS sequence"/>
</dbReference>
<accession>A0ABP6UWZ1</accession>
<gene>
    <name evidence="1" type="primary">pgeF</name>
    <name evidence="1" type="ORF">GCM10022263_06470</name>
</gene>
<evidence type="ECO:0000313" key="2">
    <source>
        <dbReference type="Proteomes" id="UP001500301"/>
    </source>
</evidence>
<proteinExistence type="predicted"/>
<sequence>MFAFRESIDLDPAPADAGRVEVAFTDASLDLGETDGTDGTGGIDGALAALQEEAGVPFARLHQVHGDVVVVVDAADGPAPTADGQVTARRGLGLMVRVADCVPVVLGDPVVGVVGAAHAGRRGVQLDVVTRTVERMRELGARDIRAWIGPHVCGRCYEVPADLRDEVAATVPATYAETSWGTPALDLGAGVAAQLAAAGVPASVVPGCTREDASFHSYRRDGAAAGRFAGLVWLR</sequence>
<dbReference type="CDD" id="cd16833">
    <property type="entry name" value="YfiH"/>
    <property type="match status" value="1"/>
</dbReference>